<name>A0A1W0VQN4_SORBI</name>
<feature type="compositionally biased region" description="Polar residues" evidence="1">
    <location>
        <begin position="64"/>
        <end position="73"/>
    </location>
</feature>
<evidence type="ECO:0000313" key="3">
    <source>
        <dbReference type="Proteomes" id="UP000000768"/>
    </source>
</evidence>
<dbReference type="AlphaFoldDB" id="A0A1W0VQN4"/>
<feature type="compositionally biased region" description="Polar residues" evidence="1">
    <location>
        <begin position="14"/>
        <end position="37"/>
    </location>
</feature>
<keyword evidence="3" id="KW-1185">Reference proteome</keyword>
<feature type="region of interest" description="Disordered" evidence="1">
    <location>
        <begin position="14"/>
        <end position="50"/>
    </location>
</feature>
<dbReference type="EMBL" id="KV917959">
    <property type="protein sequence ID" value="OQU75587.1"/>
    <property type="molecule type" value="Genomic_DNA"/>
</dbReference>
<sequence length="449" mass="49025">MYMFFFAQITWENGNAPTNSINQRPEQSGGERSQGNGVSAWIGGGRSRDRRSCQATVDGCAASSRSCIASQSQEGREHDGTHGRRGERGDRARRDGGRRRRLLGLVVRVVRCHRRCIRRGRGPLWRVHRRRRRCRLRSADVELRRHQEAVHGEEAERDAVDDRGRDAGPGLAGVERDVVALGDHLDVVLGGQRAERALDGLERRLGVVGRQGVELEELGEVGFGHGLDVRHVLGAERVVVDGEQGEALVHGVLVRLEHARGGGQRREHLAAGALQEAGEVGGGRDVEEAVELDGRRDLEDGELERVRLHFLGDGADPGARGGRREAVVLVLLVHHLDVARGLRGVARGLSSTEWRRSAFLMAGSESPASLASVVMASLESTRMVIDVDCRELISSHTFVSDRMAVMLRPRTGSAASTRRQATSAATSRCVAMALSHTHTTHPDRKAKTS</sequence>
<proteinExistence type="predicted"/>
<gene>
    <name evidence="2" type="ORF">SORBI_3K044408</name>
</gene>
<accession>A0A1W0VQN4</accession>
<feature type="region of interest" description="Disordered" evidence="1">
    <location>
        <begin position="64"/>
        <end position="95"/>
    </location>
</feature>
<feature type="compositionally biased region" description="Basic and acidic residues" evidence="1">
    <location>
        <begin position="74"/>
        <end position="95"/>
    </location>
</feature>
<organism evidence="2 3">
    <name type="scientific">Sorghum bicolor</name>
    <name type="common">Sorghum</name>
    <name type="synonym">Sorghum vulgare</name>
    <dbReference type="NCBI Taxonomy" id="4558"/>
    <lineage>
        <taxon>Eukaryota</taxon>
        <taxon>Viridiplantae</taxon>
        <taxon>Streptophyta</taxon>
        <taxon>Embryophyta</taxon>
        <taxon>Tracheophyta</taxon>
        <taxon>Spermatophyta</taxon>
        <taxon>Magnoliopsida</taxon>
        <taxon>Liliopsida</taxon>
        <taxon>Poales</taxon>
        <taxon>Poaceae</taxon>
        <taxon>PACMAD clade</taxon>
        <taxon>Panicoideae</taxon>
        <taxon>Andropogonodae</taxon>
        <taxon>Andropogoneae</taxon>
        <taxon>Sorghinae</taxon>
        <taxon>Sorghum</taxon>
    </lineage>
</organism>
<reference evidence="2 3" key="1">
    <citation type="journal article" date="2009" name="Nature">
        <title>The Sorghum bicolor genome and the diversification of grasses.</title>
        <authorList>
            <person name="Paterson A.H."/>
            <person name="Bowers J.E."/>
            <person name="Bruggmann R."/>
            <person name="Dubchak I."/>
            <person name="Grimwood J."/>
            <person name="Gundlach H."/>
            <person name="Haberer G."/>
            <person name="Hellsten U."/>
            <person name="Mitros T."/>
            <person name="Poliakov A."/>
            <person name="Schmutz J."/>
            <person name="Spannagl M."/>
            <person name="Tang H."/>
            <person name="Wang X."/>
            <person name="Wicker T."/>
            <person name="Bharti A.K."/>
            <person name="Chapman J."/>
            <person name="Feltus F.A."/>
            <person name="Gowik U."/>
            <person name="Grigoriev I.V."/>
            <person name="Lyons E."/>
            <person name="Maher C.A."/>
            <person name="Martis M."/>
            <person name="Narechania A."/>
            <person name="Otillar R.P."/>
            <person name="Penning B.W."/>
            <person name="Salamov A.A."/>
            <person name="Wang Y."/>
            <person name="Zhang L."/>
            <person name="Carpita N.C."/>
            <person name="Freeling M."/>
            <person name="Gingle A.R."/>
            <person name="Hash C.T."/>
            <person name="Keller B."/>
            <person name="Klein P."/>
            <person name="Kresovich S."/>
            <person name="McCann M.C."/>
            <person name="Ming R."/>
            <person name="Peterson D.G."/>
            <person name="Mehboob-ur-Rahman"/>
            <person name="Ware D."/>
            <person name="Westhoff P."/>
            <person name="Mayer K.F."/>
            <person name="Messing J."/>
            <person name="Rokhsar D.S."/>
        </authorList>
    </citation>
    <scope>NUCLEOTIDE SEQUENCE [LARGE SCALE GENOMIC DNA]</scope>
    <source>
        <strain evidence="3">cv. BTx623</strain>
    </source>
</reference>
<evidence type="ECO:0000256" key="1">
    <source>
        <dbReference type="SAM" id="MobiDB-lite"/>
    </source>
</evidence>
<dbReference type="Proteomes" id="UP000000768">
    <property type="component" value="Unassembled WGS sequence"/>
</dbReference>
<dbReference type="InParanoid" id="A0A1W0VQN4"/>
<protein>
    <submittedName>
        <fullName evidence="2">Uncharacterized protein</fullName>
    </submittedName>
</protein>
<dbReference type="OMA" id="CHRRCIR"/>
<dbReference type="Gramene" id="OQU75587">
    <property type="protein sequence ID" value="OQU75587"/>
    <property type="gene ID" value="SORBI_3K044408"/>
</dbReference>
<reference evidence="3" key="2">
    <citation type="journal article" date="2018" name="Plant J.">
        <title>The Sorghum bicolor reference genome: improved assembly, gene annotations, a transcriptome atlas, and signatures of genome organization.</title>
        <authorList>
            <person name="McCormick R.F."/>
            <person name="Truong S.K."/>
            <person name="Sreedasyam A."/>
            <person name="Jenkins J."/>
            <person name="Shu S."/>
            <person name="Sims D."/>
            <person name="Kennedy M."/>
            <person name="Amirebrahimi M."/>
            <person name="Weers B.D."/>
            <person name="McKinley B."/>
            <person name="Mattison A."/>
            <person name="Morishige D.T."/>
            <person name="Grimwood J."/>
            <person name="Schmutz J."/>
            <person name="Mullet J.E."/>
        </authorList>
    </citation>
    <scope>NUCLEOTIDE SEQUENCE [LARGE SCALE GENOMIC DNA]</scope>
    <source>
        <strain evidence="3">cv. BTx623</strain>
    </source>
</reference>
<evidence type="ECO:0000313" key="2">
    <source>
        <dbReference type="EMBL" id="OQU75587.1"/>
    </source>
</evidence>